<reference evidence="1 2" key="2">
    <citation type="journal article" date="2022" name="Mol. Ecol. Resour.">
        <title>The genomes of chicory, endive, great burdock and yacon provide insights into Asteraceae paleo-polyploidization history and plant inulin production.</title>
        <authorList>
            <person name="Fan W."/>
            <person name="Wang S."/>
            <person name="Wang H."/>
            <person name="Wang A."/>
            <person name="Jiang F."/>
            <person name="Liu H."/>
            <person name="Zhao H."/>
            <person name="Xu D."/>
            <person name="Zhang Y."/>
        </authorList>
    </citation>
    <scope>NUCLEOTIDE SEQUENCE [LARGE SCALE GENOMIC DNA]</scope>
    <source>
        <strain evidence="2">cv. Niubang</strain>
    </source>
</reference>
<sequence>MERSTRSQTSCFLVCGLVAALLSHNFVLPAASSSSFQDEKNFYFPPIGPGVGSPPVALSPPIVSLTPPIVPSPPIGYGSYGTPPPSHGSGGSTPPVHHTPSHGGGRSSGHGSHHHGGSPPANCGIPTPHHHSPPPKHVDPSPVPPTPSTGGHHNPSPAPPTTGYHYYPPPSSGGGGGTTPSPIVLPPTTPGIPFPSPPFDPNSPPVIGGTCDFWRHHPGIIWGLFGWWGTTIGSAFGVATLPGTGAGTGTGAGIIGPHLNLQEALSNTRTDGIGALYREGTASLLNSMVNKNFPFTTSHVKDSFVAAVGSNKAATAQARVFKLANEGHMKPRV</sequence>
<evidence type="ECO:0000313" key="1">
    <source>
        <dbReference type="EMBL" id="KAI3728635.1"/>
    </source>
</evidence>
<keyword evidence="2" id="KW-1185">Reference proteome</keyword>
<evidence type="ECO:0000313" key="2">
    <source>
        <dbReference type="Proteomes" id="UP001055879"/>
    </source>
</evidence>
<dbReference type="Proteomes" id="UP001055879">
    <property type="component" value="Linkage Group LG05"/>
</dbReference>
<dbReference type="EMBL" id="CM042051">
    <property type="protein sequence ID" value="KAI3728635.1"/>
    <property type="molecule type" value="Genomic_DNA"/>
</dbReference>
<reference evidence="2" key="1">
    <citation type="journal article" date="2022" name="Mol. Ecol. Resour.">
        <title>The genomes of chicory, endive, great burdock and yacon provide insights into Asteraceae palaeo-polyploidization history and plant inulin production.</title>
        <authorList>
            <person name="Fan W."/>
            <person name="Wang S."/>
            <person name="Wang H."/>
            <person name="Wang A."/>
            <person name="Jiang F."/>
            <person name="Liu H."/>
            <person name="Zhao H."/>
            <person name="Xu D."/>
            <person name="Zhang Y."/>
        </authorList>
    </citation>
    <scope>NUCLEOTIDE SEQUENCE [LARGE SCALE GENOMIC DNA]</scope>
    <source>
        <strain evidence="2">cv. Niubang</strain>
    </source>
</reference>
<gene>
    <name evidence="1" type="ORF">L6452_17274</name>
</gene>
<proteinExistence type="predicted"/>
<organism evidence="1 2">
    <name type="scientific">Arctium lappa</name>
    <name type="common">Greater burdock</name>
    <name type="synonym">Lappa major</name>
    <dbReference type="NCBI Taxonomy" id="4217"/>
    <lineage>
        <taxon>Eukaryota</taxon>
        <taxon>Viridiplantae</taxon>
        <taxon>Streptophyta</taxon>
        <taxon>Embryophyta</taxon>
        <taxon>Tracheophyta</taxon>
        <taxon>Spermatophyta</taxon>
        <taxon>Magnoliopsida</taxon>
        <taxon>eudicotyledons</taxon>
        <taxon>Gunneridae</taxon>
        <taxon>Pentapetalae</taxon>
        <taxon>asterids</taxon>
        <taxon>campanulids</taxon>
        <taxon>Asterales</taxon>
        <taxon>Asteraceae</taxon>
        <taxon>Carduoideae</taxon>
        <taxon>Cardueae</taxon>
        <taxon>Arctiinae</taxon>
        <taxon>Arctium</taxon>
    </lineage>
</organism>
<accession>A0ACB9C336</accession>
<protein>
    <submittedName>
        <fullName evidence="1">Uncharacterized protein</fullName>
    </submittedName>
</protein>
<name>A0ACB9C336_ARCLA</name>
<comment type="caution">
    <text evidence="1">The sequence shown here is derived from an EMBL/GenBank/DDBJ whole genome shotgun (WGS) entry which is preliminary data.</text>
</comment>